<dbReference type="Proteomes" id="UP000095210">
    <property type="component" value="Chromosome"/>
</dbReference>
<organism evidence="2 3">
    <name type="scientific">Actinoalloteichus hymeniacidonis</name>
    <dbReference type="NCBI Taxonomy" id="340345"/>
    <lineage>
        <taxon>Bacteria</taxon>
        <taxon>Bacillati</taxon>
        <taxon>Actinomycetota</taxon>
        <taxon>Actinomycetes</taxon>
        <taxon>Pseudonocardiales</taxon>
        <taxon>Pseudonocardiaceae</taxon>
        <taxon>Actinoalloteichus</taxon>
    </lineage>
</organism>
<keyword evidence="3" id="KW-1185">Reference proteome</keyword>
<sequence length="598" mass="65081">MTVGDREVYRAEPSRAEPSRAEPSRAEPSRAEPSRAEPSRAEPSRAEPSRAEPSRAWRTVDYRRRVLVVGRTVTTLTRLLDVLALLQEDHRIAVTFTFDASHTAILAAGLPEFLSSLEVTVLPWETAVRHRFDLALAASENDRLPELDAPIVLFPHGIGYQKFYPGSEIVAGMNPDRLLHGGRVVPAAIAVSHPDQRRQLAASCPPAAEKSVVVGDPCLDRLQAGTHLNRQYRRALGAQDTTLVVLASTWGPRSLLGSDPELPQRMVEALPVDEYRVAVVLHPGIWSAHGPWQVRAWLSRATEAGLVIIPPQEGWRGAVAAADCVVSDEGSLALYAAALDRPLLIAGEPSAATVPGSPLAGLIDDADRLHRTADLRDQLDASVRNHVSGRHRSTVAAAVAYRGESAGLIRELLYRLMNLPEPAQPAVFAPPPPPATTHRPVAVSVVGAQCTPEDVTIRRFAAGAAGFAPHRELDHRHVLADLDSASRAALESATILTTRLLPDERWRFPDISIEALYRWPHARLVAAGVGRRTCLVRFRDGFTATVSVERTRIDLDPLLLASLLYVRRRHTDVPSTGADRLRIGAHTVEVSVKAGEVD</sequence>
<evidence type="ECO:0000313" key="3">
    <source>
        <dbReference type="Proteomes" id="UP000095210"/>
    </source>
</evidence>
<name>A0AAC9N194_9PSEU</name>
<dbReference type="RefSeq" id="WP_069852739.1">
    <property type="nucleotide sequence ID" value="NZ_CP014859.1"/>
</dbReference>
<reference evidence="3" key="1">
    <citation type="submission" date="2016-03" db="EMBL/GenBank/DDBJ databases">
        <title>Complete genome sequence of the type strain Actinoalloteichus hymeniacidonis DSM 45092.</title>
        <authorList>
            <person name="Schaffert L."/>
            <person name="Albersmeier A."/>
            <person name="Winkler A."/>
            <person name="Kalinowski J."/>
            <person name="Zotchev S."/>
            <person name="Ruckert C."/>
        </authorList>
    </citation>
    <scope>NUCLEOTIDE SEQUENCE [LARGE SCALE GENOMIC DNA]</scope>
    <source>
        <strain evidence="3">HPA177(T) (DSM 45092(T))</strain>
    </source>
</reference>
<dbReference type="KEGG" id="ahm:TL08_25785"/>
<accession>A0AAC9N194</accession>
<protein>
    <recommendedName>
        <fullName evidence="4">CDP-Glycerol:Poly(Glycerophosphate) glycerophosphotransferase</fullName>
    </recommendedName>
</protein>
<evidence type="ECO:0008006" key="4">
    <source>
        <dbReference type="Google" id="ProtNLM"/>
    </source>
</evidence>
<evidence type="ECO:0000256" key="1">
    <source>
        <dbReference type="SAM" id="MobiDB-lite"/>
    </source>
</evidence>
<evidence type="ECO:0000313" key="2">
    <source>
        <dbReference type="EMBL" id="AOS65927.1"/>
    </source>
</evidence>
<proteinExistence type="predicted"/>
<dbReference type="SUPFAM" id="SSF53756">
    <property type="entry name" value="UDP-Glycosyltransferase/glycogen phosphorylase"/>
    <property type="match status" value="1"/>
</dbReference>
<dbReference type="EMBL" id="CP014859">
    <property type="protein sequence ID" value="AOS65927.1"/>
    <property type="molecule type" value="Genomic_DNA"/>
</dbReference>
<dbReference type="AlphaFoldDB" id="A0AAC9N194"/>
<feature type="region of interest" description="Disordered" evidence="1">
    <location>
        <begin position="1"/>
        <end position="54"/>
    </location>
</feature>
<gene>
    <name evidence="2" type="ORF">TL08_25785</name>
</gene>